<keyword evidence="3" id="KW-1185">Reference proteome</keyword>
<evidence type="ECO:0000313" key="3">
    <source>
        <dbReference type="Proteomes" id="UP001519362"/>
    </source>
</evidence>
<organism evidence="2 3">
    <name type="scientific">Microbacterium amylolyticum</name>
    <dbReference type="NCBI Taxonomy" id="936337"/>
    <lineage>
        <taxon>Bacteria</taxon>
        <taxon>Bacillati</taxon>
        <taxon>Actinomycetota</taxon>
        <taxon>Actinomycetes</taxon>
        <taxon>Micrococcales</taxon>
        <taxon>Microbacteriaceae</taxon>
        <taxon>Microbacterium</taxon>
    </lineage>
</organism>
<dbReference type="RefSeq" id="WP_165134824.1">
    <property type="nucleotide sequence ID" value="NZ_CP049253.1"/>
</dbReference>
<evidence type="ECO:0000313" key="2">
    <source>
        <dbReference type="EMBL" id="MBP2437084.1"/>
    </source>
</evidence>
<comment type="caution">
    <text evidence="2">The sequence shown here is derived from an EMBL/GenBank/DDBJ whole genome shotgun (WGS) entry which is preliminary data.</text>
</comment>
<accession>A0ABS4ZIH1</accession>
<proteinExistence type="predicted"/>
<dbReference type="PANTHER" id="PTHR43685:SF2">
    <property type="entry name" value="GLYCOSYLTRANSFERASE 2-LIKE DOMAIN-CONTAINING PROTEIN"/>
    <property type="match status" value="1"/>
</dbReference>
<dbReference type="PANTHER" id="PTHR43685">
    <property type="entry name" value="GLYCOSYLTRANSFERASE"/>
    <property type="match status" value="1"/>
</dbReference>
<dbReference type="InterPro" id="IPR029044">
    <property type="entry name" value="Nucleotide-diphossugar_trans"/>
</dbReference>
<feature type="domain" description="Glycosyltransferase 2-like" evidence="1">
    <location>
        <begin position="8"/>
        <end position="176"/>
    </location>
</feature>
<sequence>MTGTPKLSVVIPAYQQGRFLGETIRSVLQQKDAALELIVSDHSSTDDTLDIAERFRSDPRVRIMTTPAGGGAAANWAAVTRAARGEYIKLLPGDDTVTDGSLARQVALLDDNPDAVLVGGARRIVGATGKTIAPRRGLQGLSAHMSGEAAVRQSVLSGTNPFGEPGAVMMRRAALEAAGGWQGEWSYAIDLATYYAVLRHGDFVRDDAVAATFRVSAGQWSVALVEKQAREIRALFDLAAVTFDGITPADASRGAKKAQRMARLRRLIYTLMPGGRTR</sequence>
<evidence type="ECO:0000259" key="1">
    <source>
        <dbReference type="Pfam" id="PF00535"/>
    </source>
</evidence>
<dbReference type="Gene3D" id="3.90.550.10">
    <property type="entry name" value="Spore Coat Polysaccharide Biosynthesis Protein SpsA, Chain A"/>
    <property type="match status" value="1"/>
</dbReference>
<dbReference type="InterPro" id="IPR050834">
    <property type="entry name" value="Glycosyltransf_2"/>
</dbReference>
<dbReference type="SUPFAM" id="SSF53448">
    <property type="entry name" value="Nucleotide-diphospho-sugar transferases"/>
    <property type="match status" value="1"/>
</dbReference>
<gene>
    <name evidence="2" type="ORF">JOF34_001670</name>
</gene>
<name>A0ABS4ZIH1_9MICO</name>
<dbReference type="Pfam" id="PF00535">
    <property type="entry name" value="Glycos_transf_2"/>
    <property type="match status" value="1"/>
</dbReference>
<dbReference type="EMBL" id="JAGIOL010000001">
    <property type="protein sequence ID" value="MBP2437084.1"/>
    <property type="molecule type" value="Genomic_DNA"/>
</dbReference>
<dbReference type="Proteomes" id="UP001519362">
    <property type="component" value="Unassembled WGS sequence"/>
</dbReference>
<reference evidence="2 3" key="1">
    <citation type="submission" date="2021-03" db="EMBL/GenBank/DDBJ databases">
        <title>Sequencing the genomes of 1000 actinobacteria strains.</title>
        <authorList>
            <person name="Klenk H.-P."/>
        </authorList>
    </citation>
    <scope>NUCLEOTIDE SEQUENCE [LARGE SCALE GENOMIC DNA]</scope>
    <source>
        <strain evidence="2 3">DSM 24221</strain>
    </source>
</reference>
<dbReference type="InterPro" id="IPR001173">
    <property type="entry name" value="Glyco_trans_2-like"/>
</dbReference>
<protein>
    <submittedName>
        <fullName evidence="2">Glycosyltransferase involved in cell wall biosynthesis</fullName>
    </submittedName>
</protein>